<keyword evidence="7" id="KW-0972">Capsule biogenesis/degradation</keyword>
<feature type="transmembrane region" description="Helical" evidence="12">
    <location>
        <begin position="180"/>
        <end position="201"/>
    </location>
</feature>
<feature type="transmembrane region" description="Helical" evidence="12">
    <location>
        <begin position="21"/>
        <end position="43"/>
    </location>
</feature>
<organism evidence="14 15">
    <name type="scientific">Lactococcus nasutitermitis</name>
    <dbReference type="NCBI Taxonomy" id="1652957"/>
    <lineage>
        <taxon>Bacteria</taxon>
        <taxon>Bacillati</taxon>
        <taxon>Bacillota</taxon>
        <taxon>Bacilli</taxon>
        <taxon>Lactobacillales</taxon>
        <taxon>Streptococcaceae</taxon>
        <taxon>Lactococcus</taxon>
    </lineage>
</organism>
<accession>A0ABV9JEH3</accession>
<evidence type="ECO:0000256" key="6">
    <source>
        <dbReference type="ARBA" id="ARBA00022692"/>
    </source>
</evidence>
<name>A0ABV9JEH3_9LACT</name>
<dbReference type="PANTHER" id="PTHR32309">
    <property type="entry name" value="TYROSINE-PROTEIN KINASE"/>
    <property type="match status" value="1"/>
</dbReference>
<evidence type="ECO:0000256" key="7">
    <source>
        <dbReference type="ARBA" id="ARBA00022903"/>
    </source>
</evidence>
<evidence type="ECO:0000256" key="10">
    <source>
        <dbReference type="ARBA" id="ARBA00023169"/>
    </source>
</evidence>
<dbReference type="RefSeq" id="WP_213533186.1">
    <property type="nucleotide sequence ID" value="NZ_BOVQ01000001.1"/>
</dbReference>
<evidence type="ECO:0000256" key="3">
    <source>
        <dbReference type="ARBA" id="ARBA00006683"/>
    </source>
</evidence>
<evidence type="ECO:0000256" key="12">
    <source>
        <dbReference type="SAM" id="Phobius"/>
    </source>
</evidence>
<dbReference type="EMBL" id="JBHSGD010000005">
    <property type="protein sequence ID" value="MFC4652857.1"/>
    <property type="molecule type" value="Genomic_DNA"/>
</dbReference>
<keyword evidence="8 12" id="KW-1133">Transmembrane helix</keyword>
<evidence type="ECO:0000256" key="4">
    <source>
        <dbReference type="ARBA" id="ARBA00020739"/>
    </source>
</evidence>
<evidence type="ECO:0000256" key="2">
    <source>
        <dbReference type="ARBA" id="ARBA00005132"/>
    </source>
</evidence>
<comment type="subcellular location">
    <subcellularLocation>
        <location evidence="1">Cell membrane</location>
        <topology evidence="1">Multi-pass membrane protein</topology>
    </subcellularLocation>
</comment>
<reference evidence="15" key="1">
    <citation type="journal article" date="2019" name="Int. J. Syst. Evol. Microbiol.">
        <title>The Global Catalogue of Microorganisms (GCM) 10K type strain sequencing project: providing services to taxonomists for standard genome sequencing and annotation.</title>
        <authorList>
            <consortium name="The Broad Institute Genomics Platform"/>
            <consortium name="The Broad Institute Genome Sequencing Center for Infectious Disease"/>
            <person name="Wu L."/>
            <person name="Ma J."/>
        </authorList>
    </citation>
    <scope>NUCLEOTIDE SEQUENCE [LARGE SCALE GENOMIC DNA]</scope>
    <source>
        <strain evidence="15">CCUG 63287</strain>
    </source>
</reference>
<evidence type="ECO:0000313" key="14">
    <source>
        <dbReference type="EMBL" id="MFC4652857.1"/>
    </source>
</evidence>
<evidence type="ECO:0000256" key="5">
    <source>
        <dbReference type="ARBA" id="ARBA00022475"/>
    </source>
</evidence>
<gene>
    <name evidence="14" type="ORF">ACFO26_08025</name>
</gene>
<keyword evidence="10" id="KW-0270">Exopolysaccharide synthesis</keyword>
<comment type="pathway">
    <text evidence="2">Capsule biogenesis; capsule polysaccharide biosynthesis.</text>
</comment>
<keyword evidence="15" id="KW-1185">Reference proteome</keyword>
<keyword evidence="6 12" id="KW-0812">Transmembrane</keyword>
<evidence type="ECO:0000256" key="9">
    <source>
        <dbReference type="ARBA" id="ARBA00023136"/>
    </source>
</evidence>
<comment type="caution">
    <text evidence="14">The sequence shown here is derived from an EMBL/GenBank/DDBJ whole genome shotgun (WGS) entry which is preliminary data.</text>
</comment>
<evidence type="ECO:0000313" key="15">
    <source>
        <dbReference type="Proteomes" id="UP001595987"/>
    </source>
</evidence>
<keyword evidence="9 12" id="KW-0472">Membrane</keyword>
<feature type="domain" description="Polysaccharide chain length determinant N-terminal" evidence="13">
    <location>
        <begin position="7"/>
        <end position="97"/>
    </location>
</feature>
<keyword evidence="5" id="KW-1003">Cell membrane</keyword>
<proteinExistence type="inferred from homology"/>
<evidence type="ECO:0000256" key="11">
    <source>
        <dbReference type="ARBA" id="ARBA00045736"/>
    </source>
</evidence>
<protein>
    <recommendedName>
        <fullName evidence="4">Capsular polysaccharide biosynthesis protein CpsC</fullName>
    </recommendedName>
</protein>
<sequence>MEIQKENVDLFKLLIILKKGLRMILLFSVLGLLLSAVVTFKFITPKFQVKTQIIVRSSANIDNQTTAQEIQGNLQLIHTYNEILISPIVLNQVINQLHLNTTAASLQHKIKLSTETNSQVITLSVNDKSKFVAKDIANTTVDVFKTEVTKIMNIDNVVVLAPAIVSENTAPITPNKKINLSIGAFVGLVIGLIISLLRYFLDTTVKSSEDIEKLVEFPILGEIPVITMNEMEK</sequence>
<dbReference type="PANTHER" id="PTHR32309:SF13">
    <property type="entry name" value="FERRIC ENTEROBACTIN TRANSPORT PROTEIN FEPE"/>
    <property type="match status" value="1"/>
</dbReference>
<evidence type="ECO:0000259" key="13">
    <source>
        <dbReference type="Pfam" id="PF02706"/>
    </source>
</evidence>
<evidence type="ECO:0000256" key="8">
    <source>
        <dbReference type="ARBA" id="ARBA00022989"/>
    </source>
</evidence>
<comment type="function">
    <text evidence="11">Required for CpsD phosphorylation. Involved in the regulation of capsular polysaccharide biosynthesis. May be part of a complex that directs the coordinated polymerization and export to the cell surface of the capsular polysaccharide.</text>
</comment>
<dbReference type="Proteomes" id="UP001595987">
    <property type="component" value="Unassembled WGS sequence"/>
</dbReference>
<comment type="similarity">
    <text evidence="3">Belongs to the CpsC/CapA family.</text>
</comment>
<dbReference type="InterPro" id="IPR003856">
    <property type="entry name" value="LPS_length_determ_N"/>
</dbReference>
<evidence type="ECO:0000256" key="1">
    <source>
        <dbReference type="ARBA" id="ARBA00004651"/>
    </source>
</evidence>
<dbReference type="Pfam" id="PF02706">
    <property type="entry name" value="Wzz"/>
    <property type="match status" value="1"/>
</dbReference>
<dbReference type="InterPro" id="IPR050445">
    <property type="entry name" value="Bact_polysacc_biosynth/exp"/>
</dbReference>